<gene>
    <name evidence="2" type="ORF">BCF89_1053</name>
</gene>
<comment type="caution">
    <text evidence="2">The sequence shown here is derived from an EMBL/GenBank/DDBJ whole genome shotgun (WGS) entry which is preliminary data.</text>
</comment>
<keyword evidence="1" id="KW-0812">Transmembrane</keyword>
<dbReference type="EMBL" id="QKUB01000005">
    <property type="protein sequence ID" value="PZV99875.1"/>
    <property type="molecule type" value="Genomic_DNA"/>
</dbReference>
<evidence type="ECO:0000313" key="3">
    <source>
        <dbReference type="Proteomes" id="UP000249646"/>
    </source>
</evidence>
<name>A0A2W7HXE9_9BACT</name>
<dbReference type="RefSeq" id="WP_111518564.1">
    <property type="nucleotide sequence ID" value="NZ_QKUB01000005.1"/>
</dbReference>
<evidence type="ECO:0008006" key="4">
    <source>
        <dbReference type="Google" id="ProtNLM"/>
    </source>
</evidence>
<dbReference type="OrthoDB" id="397197at2"/>
<sequence length="214" mass="25277">MDKELIVILVVVYCFLFIMLVIDTIFIVLFFKNKRKKQLQVSEEKQSQTTKLEEELQIIKRMIPETQLINDGVYKKDTSLTFRSGKILINSFGLFVLKEIDDNGIELEGNFNQRQWILHQENINYYINNLFWDLRNNIKDLIPILPNNLPIVGILVFHSISQFKLTEFPEYLLYTNINDLSNLMYEIKSKLQSTLTIDNINKIIELLSNKRVKN</sequence>
<keyword evidence="1" id="KW-1133">Transmembrane helix</keyword>
<keyword evidence="1" id="KW-0472">Membrane</keyword>
<keyword evidence="3" id="KW-1185">Reference proteome</keyword>
<evidence type="ECO:0000256" key="1">
    <source>
        <dbReference type="SAM" id="Phobius"/>
    </source>
</evidence>
<accession>A0A2W7HXE9</accession>
<proteinExistence type="predicted"/>
<protein>
    <recommendedName>
        <fullName evidence="4">NERD domain-containing protein</fullName>
    </recommendedName>
</protein>
<evidence type="ECO:0000313" key="2">
    <source>
        <dbReference type="EMBL" id="PZV99875.1"/>
    </source>
</evidence>
<dbReference type="Proteomes" id="UP000249646">
    <property type="component" value="Unassembled WGS sequence"/>
</dbReference>
<reference evidence="2 3" key="1">
    <citation type="submission" date="2018-06" db="EMBL/GenBank/DDBJ databases">
        <title>Genomic Encyclopedia of Archaeal and Bacterial Type Strains, Phase II (KMG-II): from individual species to whole genera.</title>
        <authorList>
            <person name="Goeker M."/>
        </authorList>
    </citation>
    <scope>NUCLEOTIDE SEQUENCE [LARGE SCALE GENOMIC DNA]</scope>
    <source>
        <strain evidence="2 3">ATCC 51348</strain>
    </source>
</reference>
<feature type="transmembrane region" description="Helical" evidence="1">
    <location>
        <begin position="6"/>
        <end position="31"/>
    </location>
</feature>
<dbReference type="AlphaFoldDB" id="A0A2W7HXE9"/>
<organism evidence="2 3">
    <name type="scientific">Metamycoplasma auris</name>
    <dbReference type="NCBI Taxonomy" id="51363"/>
    <lineage>
        <taxon>Bacteria</taxon>
        <taxon>Bacillati</taxon>
        <taxon>Mycoplasmatota</taxon>
        <taxon>Mycoplasmoidales</taxon>
        <taxon>Metamycoplasmataceae</taxon>
        <taxon>Metamycoplasma</taxon>
    </lineage>
</organism>